<dbReference type="RefSeq" id="WP_232135561.1">
    <property type="nucleotide sequence ID" value="NZ_JAJQKU010000002.1"/>
</dbReference>
<feature type="region of interest" description="Disordered" evidence="1">
    <location>
        <begin position="1"/>
        <end position="28"/>
    </location>
</feature>
<accession>A0ABS8UD84</accession>
<protein>
    <submittedName>
        <fullName evidence="2">Phage N-6-adenine-methyltransferase</fullName>
    </submittedName>
</protein>
<dbReference type="InterPro" id="IPR008593">
    <property type="entry name" value="Dam_MeTrfase"/>
</dbReference>
<dbReference type="Proteomes" id="UP001430360">
    <property type="component" value="Unassembled WGS sequence"/>
</dbReference>
<evidence type="ECO:0000313" key="3">
    <source>
        <dbReference type="Proteomes" id="UP001430360"/>
    </source>
</evidence>
<sequence>MHLKSNVVPLRRSKSRRPETKPKPERPELPPYYKAVVAPASSVEWFTRPAVVRALGGKSGFDVDPCTPEDATLLPMRTARRLIPPSEDGLTSLWPDGAFVWMNPPYGRQIGLWLGKLANHPGGGIALVPAHMDPAWMHDFVLNHPAVSAIALTRGRLRFVRPTGELGPSNTTGSVFVAYGPRAARNLKTACDGGVIQGKFLDFARVTGGFGGDVANDDVSGEEKAHG</sequence>
<feature type="compositionally biased region" description="Basic and acidic residues" evidence="1">
    <location>
        <begin position="16"/>
        <end position="28"/>
    </location>
</feature>
<reference evidence="2" key="1">
    <citation type="submission" date="2021-12" db="EMBL/GenBank/DDBJ databases">
        <authorList>
            <person name="Ulrich A."/>
        </authorList>
    </citation>
    <scope>NUCLEOTIDE SEQUENCE</scope>
    <source>
        <strain evidence="2">A1P009</strain>
    </source>
</reference>
<comment type="caution">
    <text evidence="2">The sequence shown here is derived from an EMBL/GenBank/DDBJ whole genome shotgun (WGS) entry which is preliminary data.</text>
</comment>
<evidence type="ECO:0000256" key="1">
    <source>
        <dbReference type="SAM" id="MobiDB-lite"/>
    </source>
</evidence>
<gene>
    <name evidence="2" type="ORF">LTT95_07065</name>
</gene>
<keyword evidence="3" id="KW-1185">Reference proteome</keyword>
<evidence type="ECO:0000313" key="2">
    <source>
        <dbReference type="EMBL" id="MCD9096701.1"/>
    </source>
</evidence>
<name>A0ABS8UD84_9GAMM</name>
<dbReference type="EMBL" id="JAJQKU010000002">
    <property type="protein sequence ID" value="MCD9096701.1"/>
    <property type="molecule type" value="Genomic_DNA"/>
</dbReference>
<reference evidence="2" key="2">
    <citation type="journal article" date="2022" name="Syst. Appl. Microbiol.">
        <title>Physiological and genomic characterisation of Luteimonas fraxinea sp. nov., a bacterial species associated with trees tolerant to ash dieback.</title>
        <authorList>
            <person name="Ulrich K."/>
            <person name="Becker R."/>
            <person name="Behrendt U."/>
            <person name="Kube M."/>
            <person name="Schneck V."/>
            <person name="Ulrich A."/>
        </authorList>
    </citation>
    <scope>NUCLEOTIDE SEQUENCE</scope>
    <source>
        <strain evidence="2">A1P009</strain>
    </source>
</reference>
<proteinExistence type="predicted"/>
<organism evidence="2 3">
    <name type="scientific">Luteimonas fraxinea</name>
    <dbReference type="NCBI Taxonomy" id="2901869"/>
    <lineage>
        <taxon>Bacteria</taxon>
        <taxon>Pseudomonadati</taxon>
        <taxon>Pseudomonadota</taxon>
        <taxon>Gammaproteobacteria</taxon>
        <taxon>Lysobacterales</taxon>
        <taxon>Lysobacteraceae</taxon>
        <taxon>Luteimonas</taxon>
    </lineage>
</organism>
<dbReference type="Pfam" id="PF05869">
    <property type="entry name" value="Dam"/>
    <property type="match status" value="1"/>
</dbReference>